<dbReference type="PANTHER" id="PTHR36054:SF2">
    <property type="entry name" value="PROTEIN SICKLE"/>
    <property type="match status" value="1"/>
</dbReference>
<evidence type="ECO:0000313" key="4">
    <source>
        <dbReference type="Proteomes" id="UP001374535"/>
    </source>
</evidence>
<dbReference type="CDD" id="cd22343">
    <property type="entry name" value="PDDEXK_lambda_exonuclease-like"/>
    <property type="match status" value="1"/>
</dbReference>
<dbReference type="Gene3D" id="3.90.320.10">
    <property type="match status" value="2"/>
</dbReference>
<name>A0AAQ3N6C7_VIGMU</name>
<evidence type="ECO:0000259" key="2">
    <source>
        <dbReference type="Pfam" id="PF09588"/>
    </source>
</evidence>
<dbReference type="InterPro" id="IPR039292">
    <property type="entry name" value="SICKLE"/>
</dbReference>
<sequence length="839" mass="93515">MRPSGRYDTEPFPGNLATYWSNIKEEEALERYKLISGNTVLFPEFQGLMEILGRDWMDFYVWTPNGSSLFRLHRDAEYWVVMEIALYDFWWKHVHPARELYSSTVSRSPLFQIRTVKGVLNTNLGLESYLITYKIDHAEVSGAVEGSAMPDSLSNPFIEAPLTMPSWDKSYAAPRFDFYTDPMSASSSSKRNNTGIQAAPDSFPPNVGPSPMAQYSSPHPVLQASCLQHWFKNWQALRRNKLTASTFAAAIGFWRPQRVQLWLEKIGAIEPFSGNLATCWSNIKEEEALERYKLITGNTVLFPEFQVYDSHPQDSWLAASPDGVIDRLVHELPSRGVLEIKCPYFNGDISKAFPWSRIPIHYIPQAQGLMEILGRDWMDFYVWTPNGSSLFRLHRDAEYWDVMKIALVLSEKVQILTMLSYAFSEIGYMEDSEQRKKRLREMRMQADHAEVSGAVEGSAIPCSLSNPLIEAPLTMPSWDKSYAAPRFDFYTDPMSAFSSNKRNNTSIQAAPDSFPPIVGRSPMAQYSSPHPESTNPRMTPPPFQVSAPAYGTMAFNGPRGPAHDNFLFHPSSVGRHPNPRFEPSGGPLYNSTQGIAHRASYSPNPSPGHINSTRPSNSPNPSPGYSNSHRSSYSPNPSLGYSNSPRPSYSPNPSPGYSNSPRHSYSPNPSPGYSNSPMPSYSPNPSPGHRNSPRPGEGRGRGVWHNPGSSVSGRGSGRGPNFHGHLSNEKAGPGPNRFYQSSMVEDPWNHLEPKIWEAIDGSLHSSRIPEKVKPWISKSKSTIGEGSSAKFRSEPSLAEYLATAFNEAANDAENDIPHDSSLGRSELQVNHKLGSLLSS</sequence>
<accession>A0AAQ3N6C7</accession>
<feature type="compositionally biased region" description="Polar residues" evidence="1">
    <location>
        <begin position="524"/>
        <end position="537"/>
    </location>
</feature>
<organism evidence="3 4">
    <name type="scientific">Vigna mungo</name>
    <name type="common">Black gram</name>
    <name type="synonym">Phaseolus mungo</name>
    <dbReference type="NCBI Taxonomy" id="3915"/>
    <lineage>
        <taxon>Eukaryota</taxon>
        <taxon>Viridiplantae</taxon>
        <taxon>Streptophyta</taxon>
        <taxon>Embryophyta</taxon>
        <taxon>Tracheophyta</taxon>
        <taxon>Spermatophyta</taxon>
        <taxon>Magnoliopsida</taxon>
        <taxon>eudicotyledons</taxon>
        <taxon>Gunneridae</taxon>
        <taxon>Pentapetalae</taxon>
        <taxon>rosids</taxon>
        <taxon>fabids</taxon>
        <taxon>Fabales</taxon>
        <taxon>Fabaceae</taxon>
        <taxon>Papilionoideae</taxon>
        <taxon>50 kb inversion clade</taxon>
        <taxon>NPAAA clade</taxon>
        <taxon>indigoferoid/millettioid clade</taxon>
        <taxon>Phaseoleae</taxon>
        <taxon>Vigna</taxon>
    </lineage>
</organism>
<dbReference type="InterPro" id="IPR028265">
    <property type="entry name" value="TTDN1/SICKLE"/>
</dbReference>
<dbReference type="EMBL" id="CP144694">
    <property type="protein sequence ID" value="WVZ03590.1"/>
    <property type="molecule type" value="Genomic_DNA"/>
</dbReference>
<evidence type="ECO:0000256" key="1">
    <source>
        <dbReference type="SAM" id="MobiDB-lite"/>
    </source>
</evidence>
<feature type="domain" description="YqaJ viral recombinase" evidence="2">
    <location>
        <begin position="233"/>
        <end position="372"/>
    </location>
</feature>
<feature type="compositionally biased region" description="Low complexity" evidence="1">
    <location>
        <begin position="655"/>
        <end position="679"/>
    </location>
</feature>
<dbReference type="InterPro" id="IPR011604">
    <property type="entry name" value="PDDEXK-like_dom_sf"/>
</dbReference>
<dbReference type="GO" id="GO:0006281">
    <property type="term" value="P:DNA repair"/>
    <property type="evidence" value="ECO:0007669"/>
    <property type="project" value="UniProtKB-ARBA"/>
</dbReference>
<feature type="compositionally biased region" description="Polar residues" evidence="1">
    <location>
        <begin position="629"/>
        <end position="639"/>
    </location>
</feature>
<dbReference type="AlphaFoldDB" id="A0AAQ3N6C7"/>
<dbReference type="Proteomes" id="UP001374535">
    <property type="component" value="Chromosome 7"/>
</dbReference>
<dbReference type="InterPro" id="IPR019080">
    <property type="entry name" value="YqaJ_viral_recombinase"/>
</dbReference>
<evidence type="ECO:0000313" key="3">
    <source>
        <dbReference type="EMBL" id="WVZ03590.1"/>
    </source>
</evidence>
<feature type="compositionally biased region" description="Low complexity" evidence="1">
    <location>
        <begin position="611"/>
        <end position="628"/>
    </location>
</feature>
<dbReference type="SUPFAM" id="SSF52980">
    <property type="entry name" value="Restriction endonuclease-like"/>
    <property type="match status" value="2"/>
</dbReference>
<protein>
    <recommendedName>
        <fullName evidence="2">YqaJ viral recombinase domain-containing protein</fullName>
    </recommendedName>
</protein>
<dbReference type="GO" id="GO:0035196">
    <property type="term" value="P:miRNA processing"/>
    <property type="evidence" value="ECO:0007669"/>
    <property type="project" value="InterPro"/>
</dbReference>
<dbReference type="PANTHER" id="PTHR36054">
    <property type="entry name" value="PROTEIN SICKLE"/>
    <property type="match status" value="1"/>
</dbReference>
<feature type="region of interest" description="Disordered" evidence="1">
    <location>
        <begin position="557"/>
        <end position="741"/>
    </location>
</feature>
<dbReference type="Pfam" id="PF09588">
    <property type="entry name" value="YqaJ"/>
    <property type="match status" value="1"/>
</dbReference>
<dbReference type="Pfam" id="PF15502">
    <property type="entry name" value="MPLKIP"/>
    <property type="match status" value="1"/>
</dbReference>
<proteinExistence type="predicted"/>
<gene>
    <name evidence="3" type="ORF">V8G54_024396</name>
</gene>
<dbReference type="GO" id="GO:0000398">
    <property type="term" value="P:mRNA splicing, via spliceosome"/>
    <property type="evidence" value="ECO:0007669"/>
    <property type="project" value="InterPro"/>
</dbReference>
<dbReference type="InterPro" id="IPR011335">
    <property type="entry name" value="Restrct_endonuc-II-like"/>
</dbReference>
<keyword evidence="4" id="KW-1185">Reference proteome</keyword>
<reference evidence="3 4" key="1">
    <citation type="journal article" date="2023" name="Life. Sci Alliance">
        <title>Evolutionary insights into 3D genome organization and epigenetic landscape of Vigna mungo.</title>
        <authorList>
            <person name="Junaid A."/>
            <person name="Singh B."/>
            <person name="Bhatia S."/>
        </authorList>
    </citation>
    <scope>NUCLEOTIDE SEQUENCE [LARGE SCALE GENOMIC DNA]</scope>
    <source>
        <strain evidence="3">Urdbean</strain>
    </source>
</reference>
<feature type="region of interest" description="Disordered" evidence="1">
    <location>
        <begin position="509"/>
        <end position="540"/>
    </location>
</feature>